<reference evidence="2 3" key="1">
    <citation type="submission" date="2024-04" db="EMBL/GenBank/DDBJ databases">
        <title>Defined microbial consortia suppress multidrug-resistant proinflammatory Enterobacteriaceae via ecological control.</title>
        <authorList>
            <person name="Furuichi M."/>
            <person name="Kawaguchi T."/>
            <person name="Pust M."/>
            <person name="Yasuma K."/>
            <person name="Plichta D."/>
            <person name="Hasegawa N."/>
            <person name="Ohya T."/>
            <person name="Bhattarai S."/>
            <person name="Sasajima S."/>
            <person name="Aoto Y."/>
            <person name="Tuganbaev T."/>
            <person name="Yaginuma M."/>
            <person name="Ueda M."/>
            <person name="Okahashi N."/>
            <person name="Amafuji K."/>
            <person name="Kiridooshi Y."/>
            <person name="Sugita K."/>
            <person name="Strazar M."/>
            <person name="Skelly A."/>
            <person name="Suda W."/>
            <person name="Hattori M."/>
            <person name="Nakamoto N."/>
            <person name="Caballero S."/>
            <person name="Norman J."/>
            <person name="Olle B."/>
            <person name="Tanoue T."/>
            <person name="Arita M."/>
            <person name="Bucci V."/>
            <person name="Atarashi K."/>
            <person name="Xavier R."/>
            <person name="Honda K."/>
        </authorList>
    </citation>
    <scope>NUCLEOTIDE SEQUENCE [LARGE SCALE GENOMIC DNA]</scope>
    <source>
        <strain evidence="3">k04-0078-D8-1</strain>
    </source>
</reference>
<sequence>MRMSKTGRYENPYTVTGGIQRTGTKGKPKGICTDRDDGTRKGWNTERLHAKKCWLGKAVSYNQTLSN</sequence>
<organism evidence="2 3">
    <name type="scientific">Blautia hominis</name>
    <dbReference type="NCBI Taxonomy" id="2025493"/>
    <lineage>
        <taxon>Bacteria</taxon>
        <taxon>Bacillati</taxon>
        <taxon>Bacillota</taxon>
        <taxon>Clostridia</taxon>
        <taxon>Lachnospirales</taxon>
        <taxon>Lachnospiraceae</taxon>
        <taxon>Blautia</taxon>
    </lineage>
</organism>
<evidence type="ECO:0000256" key="1">
    <source>
        <dbReference type="SAM" id="MobiDB-lite"/>
    </source>
</evidence>
<feature type="region of interest" description="Disordered" evidence="1">
    <location>
        <begin position="1"/>
        <end position="40"/>
    </location>
</feature>
<accession>A0ABQ0B3M5</accession>
<feature type="compositionally biased region" description="Polar residues" evidence="1">
    <location>
        <begin position="13"/>
        <end position="23"/>
    </location>
</feature>
<evidence type="ECO:0000313" key="2">
    <source>
        <dbReference type="EMBL" id="GAA6406018.1"/>
    </source>
</evidence>
<gene>
    <name evidence="2" type="ORF">K040078D81_01350</name>
</gene>
<proteinExistence type="predicted"/>
<keyword evidence="3" id="KW-1185">Reference proteome</keyword>
<dbReference type="Proteomes" id="UP001600943">
    <property type="component" value="Unassembled WGS sequence"/>
</dbReference>
<dbReference type="EMBL" id="BAABYW010000001">
    <property type="protein sequence ID" value="GAA6406018.1"/>
    <property type="molecule type" value="Genomic_DNA"/>
</dbReference>
<protein>
    <submittedName>
        <fullName evidence="2">Uncharacterized protein</fullName>
    </submittedName>
</protein>
<evidence type="ECO:0000313" key="3">
    <source>
        <dbReference type="Proteomes" id="UP001600943"/>
    </source>
</evidence>
<comment type="caution">
    <text evidence="2">The sequence shown here is derived from an EMBL/GenBank/DDBJ whole genome shotgun (WGS) entry which is preliminary data.</text>
</comment>
<name>A0ABQ0B3M5_9FIRM</name>